<organism evidence="1 2">
    <name type="scientific">Streptomyces pratens</name>
    <dbReference type="NCBI Taxonomy" id="887456"/>
    <lineage>
        <taxon>Bacteria</taxon>
        <taxon>Bacillati</taxon>
        <taxon>Actinomycetota</taxon>
        <taxon>Actinomycetes</taxon>
        <taxon>Kitasatosporales</taxon>
        <taxon>Streptomycetaceae</taxon>
        <taxon>Streptomyces</taxon>
    </lineage>
</organism>
<gene>
    <name evidence="1" type="ORF">ACFP50_09305</name>
</gene>
<dbReference type="Proteomes" id="UP001596242">
    <property type="component" value="Unassembled WGS sequence"/>
</dbReference>
<protein>
    <submittedName>
        <fullName evidence="1">Uncharacterized protein</fullName>
    </submittedName>
</protein>
<evidence type="ECO:0000313" key="1">
    <source>
        <dbReference type="EMBL" id="MFC6055651.1"/>
    </source>
</evidence>
<keyword evidence="2" id="KW-1185">Reference proteome</keyword>
<dbReference type="RefSeq" id="WP_386395206.1">
    <property type="nucleotide sequence ID" value="NZ_JBHSPT010000020.1"/>
</dbReference>
<proteinExistence type="predicted"/>
<name>A0ABW1LWI2_9ACTN</name>
<reference evidence="2" key="1">
    <citation type="journal article" date="2019" name="Int. J. Syst. Evol. Microbiol.">
        <title>The Global Catalogue of Microorganisms (GCM) 10K type strain sequencing project: providing services to taxonomists for standard genome sequencing and annotation.</title>
        <authorList>
            <consortium name="The Broad Institute Genomics Platform"/>
            <consortium name="The Broad Institute Genome Sequencing Center for Infectious Disease"/>
            <person name="Wu L."/>
            <person name="Ma J."/>
        </authorList>
    </citation>
    <scope>NUCLEOTIDE SEQUENCE [LARGE SCALE GENOMIC DNA]</scope>
    <source>
        <strain evidence="2">JCM 12763</strain>
    </source>
</reference>
<comment type="caution">
    <text evidence="1">The sequence shown here is derived from an EMBL/GenBank/DDBJ whole genome shotgun (WGS) entry which is preliminary data.</text>
</comment>
<sequence length="73" mass="7460">MAGLDRAVGQVRQGFGAALTGDQGFEHRASGDAEDVGDHGGQFDMGVLEEFLGALLVAGALVRHDRPGPGEVA</sequence>
<evidence type="ECO:0000313" key="2">
    <source>
        <dbReference type="Proteomes" id="UP001596242"/>
    </source>
</evidence>
<dbReference type="EMBL" id="JBHSPT010000020">
    <property type="protein sequence ID" value="MFC6055651.1"/>
    <property type="molecule type" value="Genomic_DNA"/>
</dbReference>
<accession>A0ABW1LWI2</accession>